<dbReference type="AlphaFoldDB" id="A0A149QTE4"/>
<protein>
    <submittedName>
        <fullName evidence="1">Uncharacterized protein</fullName>
    </submittedName>
</protein>
<feature type="non-terminal residue" evidence="1">
    <location>
        <position position="1"/>
    </location>
</feature>
<gene>
    <name evidence="1" type="ORF">AD928_01965</name>
</gene>
<sequence>CPNGRDHLNETDLIRTRVTKMIDHEMQDDPYAKEAFSALLRKVIAEAESLFDHPLKQFMLFQEFEQQVANRKLENIPSVFDGHRHAQAYYGVFLKTLAAIFNHKQTDDENQRWIDLAFEIDTIVDKAVRENSLSRADMEKTVRQQLLGLLHNVGKQVGFGTDKALDIVEQVVQIMRAGPADTLRG</sequence>
<dbReference type="PATRIC" id="fig|178900.5.peg.2041"/>
<evidence type="ECO:0000313" key="1">
    <source>
        <dbReference type="EMBL" id="KXV00397.1"/>
    </source>
</evidence>
<name>A0A149QTE4_9PROT</name>
<dbReference type="EMBL" id="LHZA01000098">
    <property type="protein sequence ID" value="KXV00397.1"/>
    <property type="molecule type" value="Genomic_DNA"/>
</dbReference>
<reference evidence="1 2" key="1">
    <citation type="submission" date="2015-06" db="EMBL/GenBank/DDBJ databases">
        <title>Improved classification and identification of acetic acid bacteria using matrix-assisted laser desorption/ionization time-of-flight mass spectrometry; Gluconobacter nephelii and Gluconobacter uchimurae are later heterotypic synonyms of Gluconobacter japonicus and Gluconobacter oxydans, respectively.</title>
        <authorList>
            <person name="Li L."/>
            <person name="Cleenwerck I."/>
            <person name="De Vuyst L."/>
            <person name="Vandamme P."/>
        </authorList>
    </citation>
    <scope>NUCLEOTIDE SEQUENCE [LARGE SCALE GENOMIC DNA]</scope>
    <source>
        <strain evidence="1 2">LMG 1625</strain>
    </source>
</reference>
<dbReference type="Proteomes" id="UP000075473">
    <property type="component" value="Unassembled WGS sequence"/>
</dbReference>
<comment type="caution">
    <text evidence="1">The sequence shown here is derived from an EMBL/GenBank/DDBJ whole genome shotgun (WGS) entry which is preliminary data.</text>
</comment>
<accession>A0A149QTE4</accession>
<organism evidence="1 2">
    <name type="scientific">Acetobacter cerevisiae</name>
    <dbReference type="NCBI Taxonomy" id="178900"/>
    <lineage>
        <taxon>Bacteria</taxon>
        <taxon>Pseudomonadati</taxon>
        <taxon>Pseudomonadota</taxon>
        <taxon>Alphaproteobacteria</taxon>
        <taxon>Acetobacterales</taxon>
        <taxon>Acetobacteraceae</taxon>
        <taxon>Acetobacter</taxon>
    </lineage>
</organism>
<evidence type="ECO:0000313" key="2">
    <source>
        <dbReference type="Proteomes" id="UP000075473"/>
    </source>
</evidence>
<proteinExistence type="predicted"/>